<evidence type="ECO:0000256" key="13">
    <source>
        <dbReference type="RuleBase" id="RU000461"/>
    </source>
</evidence>
<feature type="region of interest" description="Disordered" evidence="14">
    <location>
        <begin position="270"/>
        <end position="293"/>
    </location>
</feature>
<name>A0AAV7EJG4_ARIFI</name>
<keyword evidence="5" id="KW-0812">Transmembrane</keyword>
<evidence type="ECO:0000256" key="9">
    <source>
        <dbReference type="ARBA" id="ARBA00023004"/>
    </source>
</evidence>
<dbReference type="SUPFAM" id="SSF48264">
    <property type="entry name" value="Cytochrome P450"/>
    <property type="match status" value="1"/>
</dbReference>
<evidence type="ECO:0000313" key="16">
    <source>
        <dbReference type="Proteomes" id="UP000825729"/>
    </source>
</evidence>
<evidence type="ECO:0000256" key="5">
    <source>
        <dbReference type="ARBA" id="ARBA00022692"/>
    </source>
</evidence>
<evidence type="ECO:0000256" key="12">
    <source>
        <dbReference type="PIRSR" id="PIRSR602401-1"/>
    </source>
</evidence>
<dbReference type="GO" id="GO:0016705">
    <property type="term" value="F:oxidoreductase activity, acting on paired donors, with incorporation or reduction of molecular oxygen"/>
    <property type="evidence" value="ECO:0007669"/>
    <property type="project" value="InterPro"/>
</dbReference>
<evidence type="ECO:0000256" key="1">
    <source>
        <dbReference type="ARBA" id="ARBA00001971"/>
    </source>
</evidence>
<dbReference type="PROSITE" id="PS00086">
    <property type="entry name" value="CYTOCHROME_P450"/>
    <property type="match status" value="1"/>
</dbReference>
<protein>
    <submittedName>
        <fullName evidence="15">Uncharacterized protein</fullName>
    </submittedName>
</protein>
<dbReference type="GO" id="GO:0020037">
    <property type="term" value="F:heme binding"/>
    <property type="evidence" value="ECO:0007669"/>
    <property type="project" value="InterPro"/>
</dbReference>
<keyword evidence="11" id="KW-0472">Membrane</keyword>
<dbReference type="PANTHER" id="PTHR47944:SF17">
    <property type="entry name" value="3,9-DIHYDROXYPTEROCARPAN 6A-MONOOXYGENASE"/>
    <property type="match status" value="1"/>
</dbReference>
<evidence type="ECO:0000256" key="11">
    <source>
        <dbReference type="ARBA" id="ARBA00023136"/>
    </source>
</evidence>
<evidence type="ECO:0000256" key="14">
    <source>
        <dbReference type="SAM" id="MobiDB-lite"/>
    </source>
</evidence>
<keyword evidence="6 12" id="KW-0479">Metal-binding</keyword>
<evidence type="ECO:0000256" key="10">
    <source>
        <dbReference type="ARBA" id="ARBA00023033"/>
    </source>
</evidence>
<evidence type="ECO:0000256" key="3">
    <source>
        <dbReference type="ARBA" id="ARBA00010617"/>
    </source>
</evidence>
<dbReference type="GO" id="GO:0016020">
    <property type="term" value="C:membrane"/>
    <property type="evidence" value="ECO:0007669"/>
    <property type="project" value="UniProtKB-SubCell"/>
</dbReference>
<comment type="cofactor">
    <cofactor evidence="1 12">
        <name>heme</name>
        <dbReference type="ChEBI" id="CHEBI:30413"/>
    </cofactor>
</comment>
<organism evidence="15 16">
    <name type="scientific">Aristolochia fimbriata</name>
    <name type="common">White veined hardy Dutchman's pipe vine</name>
    <dbReference type="NCBI Taxonomy" id="158543"/>
    <lineage>
        <taxon>Eukaryota</taxon>
        <taxon>Viridiplantae</taxon>
        <taxon>Streptophyta</taxon>
        <taxon>Embryophyta</taxon>
        <taxon>Tracheophyta</taxon>
        <taxon>Spermatophyta</taxon>
        <taxon>Magnoliopsida</taxon>
        <taxon>Magnoliidae</taxon>
        <taxon>Piperales</taxon>
        <taxon>Aristolochiaceae</taxon>
        <taxon>Aristolochia</taxon>
    </lineage>
</organism>
<keyword evidence="16" id="KW-1185">Reference proteome</keyword>
<keyword evidence="10 13" id="KW-0503">Monooxygenase</keyword>
<dbReference type="AlphaFoldDB" id="A0AAV7EJG4"/>
<evidence type="ECO:0000256" key="8">
    <source>
        <dbReference type="ARBA" id="ARBA00023002"/>
    </source>
</evidence>
<evidence type="ECO:0000313" key="15">
    <source>
        <dbReference type="EMBL" id="KAG9448464.1"/>
    </source>
</evidence>
<dbReference type="InterPro" id="IPR017972">
    <property type="entry name" value="Cyt_P450_CS"/>
</dbReference>
<dbReference type="EMBL" id="JAINDJ010000004">
    <property type="protein sequence ID" value="KAG9448464.1"/>
    <property type="molecule type" value="Genomic_DNA"/>
</dbReference>
<evidence type="ECO:0000256" key="7">
    <source>
        <dbReference type="ARBA" id="ARBA00022989"/>
    </source>
</evidence>
<dbReference type="Proteomes" id="UP000825729">
    <property type="component" value="Unassembled WGS sequence"/>
</dbReference>
<keyword evidence="8 13" id="KW-0560">Oxidoreductase</keyword>
<dbReference type="Pfam" id="PF00067">
    <property type="entry name" value="p450"/>
    <property type="match status" value="1"/>
</dbReference>
<dbReference type="PANTHER" id="PTHR47944">
    <property type="entry name" value="CYTOCHROME P450 98A9"/>
    <property type="match status" value="1"/>
</dbReference>
<gene>
    <name evidence="15" type="ORF">H6P81_008429</name>
</gene>
<evidence type="ECO:0000256" key="2">
    <source>
        <dbReference type="ARBA" id="ARBA00004167"/>
    </source>
</evidence>
<keyword evidence="9 12" id="KW-0408">Iron</keyword>
<accession>A0AAV7EJG4</accession>
<dbReference type="InterPro" id="IPR001128">
    <property type="entry name" value="Cyt_P450"/>
</dbReference>
<comment type="similarity">
    <text evidence="3 13">Belongs to the cytochrome P450 family.</text>
</comment>
<comment type="caution">
    <text evidence="15">The sequence shown here is derived from an EMBL/GenBank/DDBJ whole genome shotgun (WGS) entry which is preliminary data.</text>
</comment>
<keyword evidence="7" id="KW-1133">Transmembrane helix</keyword>
<dbReference type="GO" id="GO:0004497">
    <property type="term" value="F:monooxygenase activity"/>
    <property type="evidence" value="ECO:0007669"/>
    <property type="project" value="UniProtKB-KW"/>
</dbReference>
<dbReference type="PRINTS" id="PR00463">
    <property type="entry name" value="EP450I"/>
</dbReference>
<comment type="subcellular location">
    <subcellularLocation>
        <location evidence="2">Membrane</location>
        <topology evidence="2">Single-pass membrane protein</topology>
    </subcellularLocation>
</comment>
<sequence length="546" mass="61742">MEIVSVETYLLLLLLWLFSTLFVHSYLKISRRNNNSTVPPSVPSRLPPTPLALPLVGHLYLFGPLQHRSFRTIARRFGPLVRLRLGSLGYLVSVCSPAVAKELFKTNDINFASRPRLAGLEYIGEGDSRFAFASYGPYWKFMKKLCVNELFSTRKLDRMVRIRREELHWLLGSLSERAGAQEPADMDALLTALTNNIICRMAMSTRCSGNMNDAEVCKKVVQELIEIAAKLNLVNVLGFLGGMDVLGYGKRLTDVHGKFMTMVERIMKEHEEKQQRKRKQMSGTGGDGEEYHEQEQEEDLMDILLKASQDDKAEIKLQRDEIKVFLQDLFIAGTETASVAMQWALAELINHPGAFKKMRDEIERAIGNSCRVVEDSDIPNLPYVQATIMETLRLHPAVPLILRESSRDCTVAGFDLPAKTKACINVWAINRDPDEWKDPDEFHPERFLNSDGTLRIGSGDMKGQNFHFLPFGGGRRMCPGTSLALRVMHVTVAAMVQCFDYRLVGGATKVNMRETGGFTLRMAHPLHCIPLPRTNKSFYLCKRNDE</sequence>
<keyword evidence="4 12" id="KW-0349">Heme</keyword>
<proteinExistence type="inferred from homology"/>
<dbReference type="InterPro" id="IPR002401">
    <property type="entry name" value="Cyt_P450_E_grp-I"/>
</dbReference>
<dbReference type="Gene3D" id="1.10.630.10">
    <property type="entry name" value="Cytochrome P450"/>
    <property type="match status" value="1"/>
</dbReference>
<feature type="binding site" description="axial binding residue" evidence="12">
    <location>
        <position position="478"/>
    </location>
    <ligand>
        <name>heme</name>
        <dbReference type="ChEBI" id="CHEBI:30413"/>
    </ligand>
    <ligandPart>
        <name>Fe</name>
        <dbReference type="ChEBI" id="CHEBI:18248"/>
    </ligandPart>
</feature>
<dbReference type="InterPro" id="IPR036396">
    <property type="entry name" value="Cyt_P450_sf"/>
</dbReference>
<evidence type="ECO:0000256" key="4">
    <source>
        <dbReference type="ARBA" id="ARBA00022617"/>
    </source>
</evidence>
<evidence type="ECO:0000256" key="6">
    <source>
        <dbReference type="ARBA" id="ARBA00022723"/>
    </source>
</evidence>
<dbReference type="GO" id="GO:0005506">
    <property type="term" value="F:iron ion binding"/>
    <property type="evidence" value="ECO:0007669"/>
    <property type="project" value="InterPro"/>
</dbReference>
<dbReference type="PRINTS" id="PR00385">
    <property type="entry name" value="P450"/>
</dbReference>
<reference evidence="15 16" key="1">
    <citation type="submission" date="2021-07" db="EMBL/GenBank/DDBJ databases">
        <title>The Aristolochia fimbriata genome: insights into angiosperm evolution, floral development and chemical biosynthesis.</title>
        <authorList>
            <person name="Jiao Y."/>
        </authorList>
    </citation>
    <scope>NUCLEOTIDE SEQUENCE [LARGE SCALE GENOMIC DNA]</scope>
    <source>
        <strain evidence="15">IBCAS-2021</strain>
        <tissue evidence="15">Leaf</tissue>
    </source>
</reference>